<organism evidence="1 2">
    <name type="scientific">Corynebacterium crudilactis</name>
    <dbReference type="NCBI Taxonomy" id="1652495"/>
    <lineage>
        <taxon>Bacteria</taxon>
        <taxon>Bacillati</taxon>
        <taxon>Actinomycetota</taxon>
        <taxon>Actinomycetes</taxon>
        <taxon>Mycobacteriales</taxon>
        <taxon>Corynebacteriaceae</taxon>
        <taxon>Corynebacterium</taxon>
    </lineage>
</organism>
<dbReference type="EMBL" id="CP015623">
    <property type="protein sequence ID" value="ANE05452.1"/>
    <property type="molecule type" value="Genomic_DNA"/>
</dbReference>
<sequence length="239" mass="25548">MGVVSAVAAVGGFVAVAVNSLTTELDTLAYRDSLITVGGGDLPAPPFIGWSQEFVESPPERLQTSGTITNVSNPECEPGGERQAELYGLVMENASRWSATELFNAAYNSQIRVDASDSYIKSNGLDYGVVDRWLDDCGFVSFDQGDKTIRITNKPLDVDMGVWDFSDGRAWVQTVATTTAQGFQGASSTITTLGNAPGVTLQAQLTFRGRADDNAVATMDLLWSSQAMKALQTQKDSAK</sequence>
<geneLocation type="plasmid" evidence="1 2">
    <name>pCRULAC1</name>
</geneLocation>
<name>A0A172QXL6_9CORY</name>
<protein>
    <submittedName>
        <fullName evidence="1">Uncharacterized protein</fullName>
    </submittedName>
</protein>
<keyword evidence="1" id="KW-0614">Plasmid</keyword>
<dbReference type="AlphaFoldDB" id="A0A172QXL6"/>
<keyword evidence="2" id="KW-1185">Reference proteome</keyword>
<accession>A0A172QXL6</accession>
<evidence type="ECO:0000313" key="2">
    <source>
        <dbReference type="Proteomes" id="UP000076929"/>
    </source>
</evidence>
<dbReference type="Proteomes" id="UP000076929">
    <property type="component" value="Plasmid pCRULAC1"/>
</dbReference>
<gene>
    <name evidence="1" type="ORF">ccrud_14015</name>
</gene>
<proteinExistence type="predicted"/>
<dbReference type="KEGG" id="ccjz:ccrud_14015"/>
<evidence type="ECO:0000313" key="1">
    <source>
        <dbReference type="EMBL" id="ANE05452.1"/>
    </source>
</evidence>
<reference evidence="1 2" key="1">
    <citation type="submission" date="2016-05" db="EMBL/GenBank/DDBJ databases">
        <title>Complete genome sequence of Corynebacterium crudilactis, a new Corynebacterium species isolated from raw cow's milk.</title>
        <authorList>
            <person name="Christian R."/>
            <person name="Zimmermann J."/>
            <person name="Lipski A."/>
            <person name="Kalinowski J."/>
        </authorList>
    </citation>
    <scope>NUCLEOTIDE SEQUENCE [LARGE SCALE GENOMIC DNA]</scope>
    <source>
        <strain evidence="1 2">JZ16</strain>
        <plasmid evidence="1 2">pCRULAC1</plasmid>
    </source>
</reference>